<dbReference type="CDD" id="cd23668">
    <property type="entry name" value="GH55_beta13glucanase-like"/>
    <property type="match status" value="1"/>
</dbReference>
<dbReference type="GeneID" id="63848224"/>
<dbReference type="PANTHER" id="PTHR33928">
    <property type="entry name" value="POLYGALACTURONASE QRT3"/>
    <property type="match status" value="1"/>
</dbReference>
<dbReference type="PANTHER" id="PTHR33928:SF2">
    <property type="entry name" value="PECTATE LYASE SUPERFAMILY PROTEIN DOMAIN-CONTAINING PROTEIN-RELATED"/>
    <property type="match status" value="1"/>
</dbReference>
<dbReference type="OrthoDB" id="1046782at2759"/>
<dbReference type="InterPro" id="IPR039279">
    <property type="entry name" value="QRT3-like"/>
</dbReference>
<evidence type="ECO:0000313" key="3">
    <source>
        <dbReference type="EMBL" id="KAF1844701.1"/>
    </source>
</evidence>
<evidence type="ECO:0000256" key="1">
    <source>
        <dbReference type="SAM" id="MobiDB-lite"/>
    </source>
</evidence>
<dbReference type="SUPFAM" id="SSF51126">
    <property type="entry name" value="Pectin lyase-like"/>
    <property type="match status" value="2"/>
</dbReference>
<dbReference type="Gene3D" id="2.160.20.10">
    <property type="entry name" value="Single-stranded right-handed beta-helix, Pectin lyase-like"/>
    <property type="match status" value="2"/>
</dbReference>
<feature type="compositionally biased region" description="Polar residues" evidence="1">
    <location>
        <begin position="25"/>
        <end position="39"/>
    </location>
</feature>
<dbReference type="InterPro" id="IPR011050">
    <property type="entry name" value="Pectin_lyase_fold/virulence"/>
</dbReference>
<reference evidence="3" key="1">
    <citation type="submission" date="2020-01" db="EMBL/GenBank/DDBJ databases">
        <authorList>
            <consortium name="DOE Joint Genome Institute"/>
            <person name="Haridas S."/>
            <person name="Albert R."/>
            <person name="Binder M."/>
            <person name="Bloem J."/>
            <person name="Labutti K."/>
            <person name="Salamov A."/>
            <person name="Andreopoulos B."/>
            <person name="Baker S.E."/>
            <person name="Barry K."/>
            <person name="Bills G."/>
            <person name="Bluhm B.H."/>
            <person name="Cannon C."/>
            <person name="Castanera R."/>
            <person name="Culley D.E."/>
            <person name="Daum C."/>
            <person name="Ezra D."/>
            <person name="Gonzalez J.B."/>
            <person name="Henrissat B."/>
            <person name="Kuo A."/>
            <person name="Liang C."/>
            <person name="Lipzen A."/>
            <person name="Lutzoni F."/>
            <person name="Magnuson J."/>
            <person name="Mondo S."/>
            <person name="Nolan M."/>
            <person name="Ohm R."/>
            <person name="Pangilinan J."/>
            <person name="Park H.-J."/>
            <person name="Ramirez L."/>
            <person name="Alfaro M."/>
            <person name="Sun H."/>
            <person name="Tritt A."/>
            <person name="Yoshinaga Y."/>
            <person name="Zwiers L.-H."/>
            <person name="Turgeon B.G."/>
            <person name="Goodwin S.B."/>
            <person name="Spatafora J.W."/>
            <person name="Crous P.W."/>
            <person name="Grigoriev I.V."/>
        </authorList>
    </citation>
    <scope>NUCLEOTIDE SEQUENCE</scope>
    <source>
        <strain evidence="3">CBS 394.84</strain>
    </source>
</reference>
<accession>A0A9P4L756</accession>
<feature type="compositionally biased region" description="Basic and acidic residues" evidence="1">
    <location>
        <begin position="1"/>
        <end position="15"/>
    </location>
</feature>
<dbReference type="Proteomes" id="UP000800039">
    <property type="component" value="Unassembled WGS sequence"/>
</dbReference>
<dbReference type="EMBL" id="ML976616">
    <property type="protein sequence ID" value="KAF1844701.1"/>
    <property type="molecule type" value="Genomic_DNA"/>
</dbReference>
<feature type="region of interest" description="Disordered" evidence="1">
    <location>
        <begin position="1"/>
        <end position="48"/>
    </location>
</feature>
<feature type="domain" description="Rhamnogalacturonase A/B/Epimerase-like pectate lyase" evidence="2">
    <location>
        <begin position="463"/>
        <end position="532"/>
    </location>
</feature>
<protein>
    <submittedName>
        <fullName evidence="3">Glycoside hydrolase family 55 protein</fullName>
    </submittedName>
</protein>
<evidence type="ECO:0000313" key="4">
    <source>
        <dbReference type="Proteomes" id="UP000800039"/>
    </source>
</evidence>
<gene>
    <name evidence="3" type="ORF">K460DRAFT_336345</name>
</gene>
<proteinExistence type="predicted"/>
<keyword evidence="3" id="KW-0378">Hydrolase</keyword>
<dbReference type="Pfam" id="PF12708">
    <property type="entry name" value="Pect-lyase_RHGA_epim"/>
    <property type="match status" value="2"/>
</dbReference>
<dbReference type="FunFam" id="2.160.20.10:FF:000023">
    <property type="entry name" value="Exo-beta-1,3-glucanase Exg0"/>
    <property type="match status" value="1"/>
</dbReference>
<sequence length="848" mass="91292">MESVSDIKSKSKSIDSVHTPLPADSTPTLVYGDSSTGRPTYTPRPTHAHNASEIFYPTGTGHYTSVKPSPTGPSNSSCAPYWLENIKHQGLASFNADPASYQVFRNVKDFGAKGDGVTDDTAAIQRAITEGNRCRPGFCESSTTTPAVVYFPGGTYLISASIMDYYYTQIIGNPNCLPTILAASNFTGGLGLIDGSPYQGSGPRVGKTGYGPTNTFFRQIRNLVLDMTQLPANFSATGIHWPTAQTTSLQNIVFNMNAANGTLHQGLFIEEGSGGFMTDLVFNGGNYGFNVGNQQFTTRNLTFNNVNTAINQLWDWGWTYKSVSINNCRVGLNISAGGPSAVNVGSIVLLDSEINNTPIGIVTSRTDDSEPDSAGSLYLENVKLNNVGAAVVGQEGIYLEGSFGPSVISAWADGHRYLPHGPIEERGPITPSKRPIELLDAQGKYYERSKPQYGSVPLSQVLSARDLGATGDGETDDTDALNAAILNAKKEGKILFLDAGFYKVTGTIYVPPGSKIVGEALASVILSAGEYFNDIDAPQVVVKIALPGEQGTVELSDLFVSTQGQQKGAILIEYNLASYGAEPAGLWDVHTRIGGFTGSNLQTAQCEKTPNANITEGNLVEECIAAYMAIHVTKFGTGLYMENNWLWTADHDLDDATNNNTQITIYAGRGLYIESQRGVLWLYGTAVEHHVKYEYQFVDTRSIVMGQIQTETAYYQPNPDATIPFPENPALNDPVFTPSANSSVNAASGWGLRIVRSNNILGYGVGLYSFFDNYSTNCSQIGAGARCQTRILSIEGDRHSYDVVLYNLNTVGATEMITRDGVDLASNVDNNSTFVDTINVFRIGSFGL</sequence>
<dbReference type="InterPro" id="IPR024535">
    <property type="entry name" value="RHGA/B-epi-like_pectate_lyase"/>
</dbReference>
<evidence type="ECO:0000259" key="2">
    <source>
        <dbReference type="Pfam" id="PF12708"/>
    </source>
</evidence>
<dbReference type="RefSeq" id="XP_040787264.1">
    <property type="nucleotide sequence ID" value="XM_040930972.1"/>
</dbReference>
<keyword evidence="4" id="KW-1185">Reference proteome</keyword>
<feature type="domain" description="Rhamnogalacturonase A/B/Epimerase-like pectate lyase" evidence="2">
    <location>
        <begin position="104"/>
        <end position="333"/>
    </location>
</feature>
<dbReference type="GO" id="GO:0004650">
    <property type="term" value="F:polygalacturonase activity"/>
    <property type="evidence" value="ECO:0007669"/>
    <property type="project" value="InterPro"/>
</dbReference>
<organism evidence="3 4">
    <name type="scientific">Cucurbitaria berberidis CBS 394.84</name>
    <dbReference type="NCBI Taxonomy" id="1168544"/>
    <lineage>
        <taxon>Eukaryota</taxon>
        <taxon>Fungi</taxon>
        <taxon>Dikarya</taxon>
        <taxon>Ascomycota</taxon>
        <taxon>Pezizomycotina</taxon>
        <taxon>Dothideomycetes</taxon>
        <taxon>Pleosporomycetidae</taxon>
        <taxon>Pleosporales</taxon>
        <taxon>Pleosporineae</taxon>
        <taxon>Cucurbitariaceae</taxon>
        <taxon>Cucurbitaria</taxon>
    </lineage>
</organism>
<dbReference type="FunFam" id="2.160.20.10:FF:000026">
    <property type="entry name" value="Exo-beta-1,3-glucanase Exg0"/>
    <property type="match status" value="1"/>
</dbReference>
<comment type="caution">
    <text evidence="3">The sequence shown here is derived from an EMBL/GenBank/DDBJ whole genome shotgun (WGS) entry which is preliminary data.</text>
</comment>
<name>A0A9P4L756_9PLEO</name>
<dbReference type="AlphaFoldDB" id="A0A9P4L756"/>
<dbReference type="InterPro" id="IPR012334">
    <property type="entry name" value="Pectin_lyas_fold"/>
</dbReference>